<evidence type="ECO:0000313" key="2">
    <source>
        <dbReference type="EMBL" id="CAB9515047.1"/>
    </source>
</evidence>
<feature type="chain" id="PRO_5040325241" evidence="1">
    <location>
        <begin position="22"/>
        <end position="332"/>
    </location>
</feature>
<keyword evidence="3" id="KW-1185">Reference proteome</keyword>
<name>A0A9N8E5F3_9STRA</name>
<comment type="caution">
    <text evidence="2">The sequence shown here is derived from an EMBL/GenBank/DDBJ whole genome shotgun (WGS) entry which is preliminary data.</text>
</comment>
<sequence length="332" mass="37683">MFQRTNILLLTVAALAPLVAAMGPNGDNNLLVPWAAAAGCSVSYLLYDALLKRSLRPTFLSIQVLAQVSSMNTQNAATELPSLIPQMKRIPMEQISNIQESGDLLWEGSTKGETLETGWFVAGKRTKSMVVHVGEQQQIQVFAPKAAWATPKDTSISKLLSAKKSCSVVQDLHDRLAWQEFLKDSLSSTSSETKLKPGRYRFVYRETVNVEEYIGMIAQKRGLTKLRFAKDSILVLEEDGQCYMEDYFRLYGIFPMNTHNTGEWSQEKAVWDKNQVRFGWKGIFGRTKEMEVVTKILRESPWDLKPCSFDDDREGVLFYRHRAGWLIWEKVG</sequence>
<gene>
    <name evidence="2" type="ORF">SEMRO_691_G187910.1</name>
</gene>
<proteinExistence type="predicted"/>
<feature type="signal peptide" evidence="1">
    <location>
        <begin position="1"/>
        <end position="21"/>
    </location>
</feature>
<protein>
    <submittedName>
        <fullName evidence="2">Uncharacterized protein</fullName>
    </submittedName>
</protein>
<organism evidence="2 3">
    <name type="scientific">Seminavis robusta</name>
    <dbReference type="NCBI Taxonomy" id="568900"/>
    <lineage>
        <taxon>Eukaryota</taxon>
        <taxon>Sar</taxon>
        <taxon>Stramenopiles</taxon>
        <taxon>Ochrophyta</taxon>
        <taxon>Bacillariophyta</taxon>
        <taxon>Bacillariophyceae</taxon>
        <taxon>Bacillariophycidae</taxon>
        <taxon>Naviculales</taxon>
        <taxon>Naviculaceae</taxon>
        <taxon>Seminavis</taxon>
    </lineage>
</organism>
<dbReference type="EMBL" id="CAICTM010000690">
    <property type="protein sequence ID" value="CAB9515047.1"/>
    <property type="molecule type" value="Genomic_DNA"/>
</dbReference>
<evidence type="ECO:0000256" key="1">
    <source>
        <dbReference type="SAM" id="SignalP"/>
    </source>
</evidence>
<dbReference type="AlphaFoldDB" id="A0A9N8E5F3"/>
<accession>A0A9N8E5F3</accession>
<dbReference type="Proteomes" id="UP001153069">
    <property type="component" value="Unassembled WGS sequence"/>
</dbReference>
<evidence type="ECO:0000313" key="3">
    <source>
        <dbReference type="Proteomes" id="UP001153069"/>
    </source>
</evidence>
<keyword evidence="1" id="KW-0732">Signal</keyword>
<reference evidence="2" key="1">
    <citation type="submission" date="2020-06" db="EMBL/GenBank/DDBJ databases">
        <authorList>
            <consortium name="Plant Systems Biology data submission"/>
        </authorList>
    </citation>
    <scope>NUCLEOTIDE SEQUENCE</scope>
    <source>
        <strain evidence="2">D6</strain>
    </source>
</reference>